<keyword evidence="1" id="KW-0175">Coiled coil</keyword>
<accession>A0A875S751</accession>
<dbReference type="AlphaFoldDB" id="A0A875S751"/>
<keyword evidence="4" id="KW-1185">Reference proteome</keyword>
<dbReference type="EMBL" id="CP064815">
    <property type="protein sequence ID" value="QPG77176.1"/>
    <property type="molecule type" value="Genomic_DNA"/>
</dbReference>
<gene>
    <name evidence="3" type="ORF">FOA43_004582</name>
</gene>
<sequence>MIRYIDTAWLSRSFSISVRQLTKSSRIDTRIDPPLSEMQFPKIIDESSLSDEQRQKLITEKLEMSKKMKQFSRKQQEEIENISSQLYTPRNPLEEPSKADLIKQRIASIEKRLEAQKRREELHLLVLKEKQKELLKPQIRDFKRPIASFLLLAMATYMALQYMWFSFEGEENVRDKENLTRKYEEKIQQLLDEQRELVDRKEDEEKKKKKQWWLW</sequence>
<feature type="coiled-coil region" evidence="1">
    <location>
        <begin position="173"/>
        <end position="211"/>
    </location>
</feature>
<keyword evidence="2" id="KW-0472">Membrane</keyword>
<reference evidence="3" key="1">
    <citation type="submission" date="2020-10" db="EMBL/GenBank/DDBJ databases">
        <authorList>
            <person name="Roach M.J.R."/>
        </authorList>
    </citation>
    <scope>NUCLEOTIDE SEQUENCE</scope>
    <source>
        <strain evidence="3">CBS 1945</strain>
    </source>
</reference>
<dbReference type="KEGG" id="bnn:FOA43_004582"/>
<evidence type="ECO:0000313" key="4">
    <source>
        <dbReference type="Proteomes" id="UP000662931"/>
    </source>
</evidence>
<evidence type="ECO:0000313" key="3">
    <source>
        <dbReference type="EMBL" id="QPG77176.1"/>
    </source>
</evidence>
<protein>
    <submittedName>
        <fullName evidence="3">Uncharacterized protein</fullName>
    </submittedName>
</protein>
<evidence type="ECO:0000256" key="2">
    <source>
        <dbReference type="SAM" id="Phobius"/>
    </source>
</evidence>
<keyword evidence="2" id="KW-0812">Transmembrane</keyword>
<proteinExistence type="predicted"/>
<dbReference type="Proteomes" id="UP000662931">
    <property type="component" value="Chromosome 4"/>
</dbReference>
<name>A0A875S751_EENNA</name>
<evidence type="ECO:0000256" key="1">
    <source>
        <dbReference type="SAM" id="Coils"/>
    </source>
</evidence>
<organism evidence="3 4">
    <name type="scientific">Eeniella nana</name>
    <name type="common">Yeast</name>
    <name type="synonym">Brettanomyces nanus</name>
    <dbReference type="NCBI Taxonomy" id="13502"/>
    <lineage>
        <taxon>Eukaryota</taxon>
        <taxon>Fungi</taxon>
        <taxon>Dikarya</taxon>
        <taxon>Ascomycota</taxon>
        <taxon>Saccharomycotina</taxon>
        <taxon>Pichiomycetes</taxon>
        <taxon>Pichiales</taxon>
        <taxon>Pichiaceae</taxon>
        <taxon>Brettanomyces</taxon>
    </lineage>
</organism>
<dbReference type="RefSeq" id="XP_038780741.1">
    <property type="nucleotide sequence ID" value="XM_038924813.1"/>
</dbReference>
<keyword evidence="2" id="KW-1133">Transmembrane helix</keyword>
<dbReference type="OrthoDB" id="3991135at2759"/>
<dbReference type="GeneID" id="62197982"/>
<feature type="transmembrane region" description="Helical" evidence="2">
    <location>
        <begin position="146"/>
        <end position="165"/>
    </location>
</feature>